<dbReference type="Proteomes" id="UP000823749">
    <property type="component" value="Chromosome 1"/>
</dbReference>
<dbReference type="AlphaFoldDB" id="A0AAV6LJV4"/>
<reference evidence="1" key="1">
    <citation type="submission" date="2020-08" db="EMBL/GenBank/DDBJ databases">
        <title>Plant Genome Project.</title>
        <authorList>
            <person name="Zhang R.-G."/>
        </authorList>
    </citation>
    <scope>NUCLEOTIDE SEQUENCE</scope>
    <source>
        <strain evidence="1">WSP0</strain>
        <tissue evidence="1">Leaf</tissue>
    </source>
</reference>
<comment type="caution">
    <text evidence="1">The sequence shown here is derived from an EMBL/GenBank/DDBJ whole genome shotgun (WGS) entry which is preliminary data.</text>
</comment>
<name>A0AAV6LJV4_9ERIC</name>
<proteinExistence type="predicted"/>
<dbReference type="EMBL" id="JACTNZ010000001">
    <property type="protein sequence ID" value="KAG5565420.1"/>
    <property type="molecule type" value="Genomic_DNA"/>
</dbReference>
<organism evidence="1 2">
    <name type="scientific">Rhododendron griersonianum</name>
    <dbReference type="NCBI Taxonomy" id="479676"/>
    <lineage>
        <taxon>Eukaryota</taxon>
        <taxon>Viridiplantae</taxon>
        <taxon>Streptophyta</taxon>
        <taxon>Embryophyta</taxon>
        <taxon>Tracheophyta</taxon>
        <taxon>Spermatophyta</taxon>
        <taxon>Magnoliopsida</taxon>
        <taxon>eudicotyledons</taxon>
        <taxon>Gunneridae</taxon>
        <taxon>Pentapetalae</taxon>
        <taxon>asterids</taxon>
        <taxon>Ericales</taxon>
        <taxon>Ericaceae</taxon>
        <taxon>Ericoideae</taxon>
        <taxon>Rhodoreae</taxon>
        <taxon>Rhododendron</taxon>
    </lineage>
</organism>
<evidence type="ECO:0000313" key="2">
    <source>
        <dbReference type="Proteomes" id="UP000823749"/>
    </source>
</evidence>
<keyword evidence="2" id="KW-1185">Reference proteome</keyword>
<gene>
    <name evidence="1" type="ORF">RHGRI_001341</name>
</gene>
<protein>
    <submittedName>
        <fullName evidence="1">Uncharacterized protein</fullName>
    </submittedName>
</protein>
<evidence type="ECO:0000313" key="1">
    <source>
        <dbReference type="EMBL" id="KAG5565420.1"/>
    </source>
</evidence>
<accession>A0AAV6LJV4</accession>
<sequence>MTLDLLKYLQAASLMIVGSVWFLQIQHDIVKDMGANKIRVCAFGPWPALKHLNTCGYLFAPLLFSPPCFLTQVWLQAASKGLIGSGRSGFGYLSLNLSRYRYRFKGFRFGRGLRVDRRTGTKAQKRGINYIA</sequence>